<protein>
    <submittedName>
        <fullName evidence="3">SDR family oxidoreductase</fullName>
    </submittedName>
</protein>
<proteinExistence type="inferred from homology"/>
<dbReference type="SUPFAM" id="SSF51735">
    <property type="entry name" value="NAD(P)-binding Rossmann-fold domains"/>
    <property type="match status" value="1"/>
</dbReference>
<gene>
    <name evidence="3" type="ORF">HH215_29140</name>
</gene>
<keyword evidence="4" id="KW-1185">Reference proteome</keyword>
<dbReference type="CDD" id="cd05233">
    <property type="entry name" value="SDR_c"/>
    <property type="match status" value="1"/>
</dbReference>
<organism evidence="3 4">
    <name type="scientific">Cohnella herbarum</name>
    <dbReference type="NCBI Taxonomy" id="2728023"/>
    <lineage>
        <taxon>Bacteria</taxon>
        <taxon>Bacillati</taxon>
        <taxon>Bacillota</taxon>
        <taxon>Bacilli</taxon>
        <taxon>Bacillales</taxon>
        <taxon>Paenibacillaceae</taxon>
        <taxon>Cohnella</taxon>
    </lineage>
</organism>
<evidence type="ECO:0000256" key="1">
    <source>
        <dbReference type="ARBA" id="ARBA00023002"/>
    </source>
</evidence>
<sequence>MAEFLNQVAIVTGSTSGIGKAVAESLAKQGVRVVVCGRDEENGRQVVEGIERDGGTAIFVQADQLLPSAPDTIVEQAVKSWGRIDIVVNNAALVCNKPIETVQHEDWDRLFAVNVKSGFFLVQKALPYLKETRGSIVNISSLNSQKNIAGNFVYDSLKAALNHLTTGLALDLKDTGIRCNALLPAGIATPLLNDWFKQLMDDAVEAERVAESEKLRSDVGSPQQVADAVLFLCSGQASWVNGALIPMHGGHKLG</sequence>
<dbReference type="PRINTS" id="PR00081">
    <property type="entry name" value="GDHRDH"/>
</dbReference>
<dbReference type="PANTHER" id="PTHR43975:SF2">
    <property type="entry name" value="EG:BACR7A4.14 PROTEIN-RELATED"/>
    <property type="match status" value="1"/>
</dbReference>
<dbReference type="InterPro" id="IPR002347">
    <property type="entry name" value="SDR_fam"/>
</dbReference>
<dbReference type="GO" id="GO:0016491">
    <property type="term" value="F:oxidoreductase activity"/>
    <property type="evidence" value="ECO:0007669"/>
    <property type="project" value="UniProtKB-KW"/>
</dbReference>
<dbReference type="Pfam" id="PF00106">
    <property type="entry name" value="adh_short"/>
    <property type="match status" value="1"/>
</dbReference>
<evidence type="ECO:0000256" key="2">
    <source>
        <dbReference type="RuleBase" id="RU000363"/>
    </source>
</evidence>
<evidence type="ECO:0000313" key="3">
    <source>
        <dbReference type="EMBL" id="QJD86839.1"/>
    </source>
</evidence>
<keyword evidence="1" id="KW-0560">Oxidoreductase</keyword>
<dbReference type="AlphaFoldDB" id="A0A7Z2ZP67"/>
<dbReference type="EMBL" id="CP051680">
    <property type="protein sequence ID" value="QJD86839.1"/>
    <property type="molecule type" value="Genomic_DNA"/>
</dbReference>
<dbReference type="InterPro" id="IPR036291">
    <property type="entry name" value="NAD(P)-bd_dom_sf"/>
</dbReference>
<dbReference type="PRINTS" id="PR00080">
    <property type="entry name" value="SDRFAMILY"/>
</dbReference>
<dbReference type="RefSeq" id="WP_169283085.1">
    <property type="nucleotide sequence ID" value="NZ_CP051680.1"/>
</dbReference>
<name>A0A7Z2ZP67_9BACL</name>
<dbReference type="GO" id="GO:0008206">
    <property type="term" value="P:bile acid metabolic process"/>
    <property type="evidence" value="ECO:0007669"/>
    <property type="project" value="UniProtKB-ARBA"/>
</dbReference>
<comment type="similarity">
    <text evidence="2">Belongs to the short-chain dehydrogenases/reductases (SDR) family.</text>
</comment>
<dbReference type="KEGG" id="cheb:HH215_29140"/>
<dbReference type="FunFam" id="3.40.50.720:FF:000084">
    <property type="entry name" value="Short-chain dehydrogenase reductase"/>
    <property type="match status" value="1"/>
</dbReference>
<evidence type="ECO:0000313" key="4">
    <source>
        <dbReference type="Proteomes" id="UP000502248"/>
    </source>
</evidence>
<dbReference type="Proteomes" id="UP000502248">
    <property type="component" value="Chromosome"/>
</dbReference>
<dbReference type="PANTHER" id="PTHR43975">
    <property type="entry name" value="ZGC:101858"/>
    <property type="match status" value="1"/>
</dbReference>
<accession>A0A7Z2ZP67</accession>
<reference evidence="3 4" key="1">
    <citation type="submission" date="2020-04" db="EMBL/GenBank/DDBJ databases">
        <title>Genome sequencing of novel species.</title>
        <authorList>
            <person name="Heo J."/>
            <person name="Kim S.-J."/>
            <person name="Kim J.-S."/>
            <person name="Hong S.-B."/>
            <person name="Kwon S.-W."/>
        </authorList>
    </citation>
    <scope>NUCLEOTIDE SEQUENCE [LARGE SCALE GENOMIC DNA]</scope>
    <source>
        <strain evidence="3 4">MFER-1</strain>
    </source>
</reference>
<dbReference type="Gene3D" id="3.40.50.720">
    <property type="entry name" value="NAD(P)-binding Rossmann-like Domain"/>
    <property type="match status" value="1"/>
</dbReference>